<dbReference type="InterPro" id="IPR002575">
    <property type="entry name" value="Aminoglycoside_PTrfase"/>
</dbReference>
<evidence type="ECO:0000313" key="2">
    <source>
        <dbReference type="EMBL" id="NDK88525.1"/>
    </source>
</evidence>
<organism evidence="2 3">
    <name type="scientific">Gordonia desulfuricans</name>
    <dbReference type="NCBI Taxonomy" id="89051"/>
    <lineage>
        <taxon>Bacteria</taxon>
        <taxon>Bacillati</taxon>
        <taxon>Actinomycetota</taxon>
        <taxon>Actinomycetes</taxon>
        <taxon>Mycobacteriales</taxon>
        <taxon>Gordoniaceae</taxon>
        <taxon>Gordonia</taxon>
    </lineage>
</organism>
<dbReference type="Pfam" id="PF01636">
    <property type="entry name" value="APH"/>
    <property type="match status" value="1"/>
</dbReference>
<dbReference type="RefSeq" id="WP_059035871.1">
    <property type="nucleotide sequence ID" value="NZ_JAADZU010000006.1"/>
</dbReference>
<dbReference type="PANTHER" id="PTHR21310:SF40">
    <property type="entry name" value="AMINOGLYCOSIDE PHOSPHOTRANSFERASE DOMAIN-CONTAINING PROTEIN-RELATED"/>
    <property type="match status" value="1"/>
</dbReference>
<dbReference type="Proteomes" id="UP000466307">
    <property type="component" value="Unassembled WGS sequence"/>
</dbReference>
<dbReference type="Gene3D" id="3.30.200.20">
    <property type="entry name" value="Phosphorylase Kinase, domain 1"/>
    <property type="match status" value="1"/>
</dbReference>
<comment type="caution">
    <text evidence="2">The sequence shown here is derived from an EMBL/GenBank/DDBJ whole genome shotgun (WGS) entry which is preliminary data.</text>
</comment>
<dbReference type="SUPFAM" id="SSF56112">
    <property type="entry name" value="Protein kinase-like (PK-like)"/>
    <property type="match status" value="1"/>
</dbReference>
<keyword evidence="2" id="KW-0808">Transferase</keyword>
<gene>
    <name evidence="2" type="ORF">GYA93_02850</name>
</gene>
<evidence type="ECO:0000259" key="1">
    <source>
        <dbReference type="Pfam" id="PF01636"/>
    </source>
</evidence>
<keyword evidence="3" id="KW-1185">Reference proteome</keyword>
<dbReference type="CDD" id="cd05154">
    <property type="entry name" value="ACAD10_11_N-like"/>
    <property type="match status" value="1"/>
</dbReference>
<dbReference type="PANTHER" id="PTHR21310">
    <property type="entry name" value="AMINOGLYCOSIDE PHOSPHOTRANSFERASE-RELATED-RELATED"/>
    <property type="match status" value="1"/>
</dbReference>
<dbReference type="InterPro" id="IPR051678">
    <property type="entry name" value="AGP_Transferase"/>
</dbReference>
<evidence type="ECO:0000313" key="3">
    <source>
        <dbReference type="Proteomes" id="UP000466307"/>
    </source>
</evidence>
<name>A0A7K3LJU2_9ACTN</name>
<dbReference type="GO" id="GO:0016740">
    <property type="term" value="F:transferase activity"/>
    <property type="evidence" value="ECO:0007669"/>
    <property type="project" value="UniProtKB-KW"/>
</dbReference>
<dbReference type="EMBL" id="JAADZU010000006">
    <property type="protein sequence ID" value="NDK88525.1"/>
    <property type="molecule type" value="Genomic_DNA"/>
</dbReference>
<sequence>MHLQRSARDIAAFADTLSDHLAADSGVRPALTVDAGTDANGMSSETVMVDATWPSGHHPESERWVMRMQPRPEDIPVFDHYRLDHQYEVMSLLARTTGVPIPRVHHLKTTGAVLGSPFFLMERIDGLIPPDVMPYTFGTNWLFEATPEQQRRVQDSTIDRIAELHSITDAPTVFGFLDDEMPAGGDTLHRRLAWLADWYESSAASVGRSPLAEGALAWLTANLPADAAARPPVLCWGDARIGNVIYEDFTPVALLDWEMACLGPRELDVSWLIFAHNVFQELADMAGLPGMPDLLREDDVRERYLERTGVELADLRWFSVFAGVVWCCVFLRAGARRVHFGEQPPPSDIDVEFFYHRNLLARLIEGEA</sequence>
<dbReference type="InterPro" id="IPR011009">
    <property type="entry name" value="Kinase-like_dom_sf"/>
</dbReference>
<dbReference type="InterPro" id="IPR041726">
    <property type="entry name" value="ACAD10_11_N"/>
</dbReference>
<dbReference type="Gene3D" id="3.90.1200.10">
    <property type="match status" value="1"/>
</dbReference>
<accession>A0A7K3LJU2</accession>
<protein>
    <submittedName>
        <fullName evidence="2">Phosphotransferase family protein</fullName>
    </submittedName>
</protein>
<reference evidence="2 3" key="1">
    <citation type="submission" date="2020-01" db="EMBL/GenBank/DDBJ databases">
        <title>Investigation of new actinobacteria for the biodesulphurisation of diesel fuel.</title>
        <authorList>
            <person name="Athi Narayanan S.M."/>
        </authorList>
    </citation>
    <scope>NUCLEOTIDE SEQUENCE [LARGE SCALE GENOMIC DNA]</scope>
    <source>
        <strain evidence="2 3">213E</strain>
    </source>
</reference>
<proteinExistence type="predicted"/>
<feature type="domain" description="Aminoglycoside phosphotransferase" evidence="1">
    <location>
        <begin position="82"/>
        <end position="277"/>
    </location>
</feature>
<dbReference type="AlphaFoldDB" id="A0A7K3LJU2"/>